<evidence type="ECO:0000313" key="3">
    <source>
        <dbReference type="Proteomes" id="UP000005239"/>
    </source>
</evidence>
<sequence length="77" mass="8753">MHQNGDINVSRDWHRISPQEPNSLNFSSSGKGVILEKTVFDVTSSGTNWRSTLKMKMSIVISTLENPETRFQRIGIF</sequence>
<proteinExistence type="predicted"/>
<reference evidence="2" key="2">
    <citation type="submission" date="2022-06" db="UniProtKB">
        <authorList>
            <consortium name="EnsemblMetazoa"/>
        </authorList>
    </citation>
    <scope>IDENTIFICATION</scope>
    <source>
        <strain evidence="2">PS312</strain>
    </source>
</reference>
<organism evidence="2 3">
    <name type="scientific">Pristionchus pacificus</name>
    <name type="common">Parasitic nematode worm</name>
    <dbReference type="NCBI Taxonomy" id="54126"/>
    <lineage>
        <taxon>Eukaryota</taxon>
        <taxon>Metazoa</taxon>
        <taxon>Ecdysozoa</taxon>
        <taxon>Nematoda</taxon>
        <taxon>Chromadorea</taxon>
        <taxon>Rhabditida</taxon>
        <taxon>Rhabditina</taxon>
        <taxon>Diplogasteromorpha</taxon>
        <taxon>Diplogasteroidea</taxon>
        <taxon>Neodiplogasteridae</taxon>
        <taxon>Pristionchus</taxon>
    </lineage>
</organism>
<feature type="compositionally biased region" description="Polar residues" evidence="1">
    <location>
        <begin position="19"/>
        <end position="28"/>
    </location>
</feature>
<protein>
    <submittedName>
        <fullName evidence="2">Uncharacterized protein</fullName>
    </submittedName>
</protein>
<reference evidence="3" key="1">
    <citation type="journal article" date="2008" name="Nat. Genet.">
        <title>The Pristionchus pacificus genome provides a unique perspective on nematode lifestyle and parasitism.</title>
        <authorList>
            <person name="Dieterich C."/>
            <person name="Clifton S.W."/>
            <person name="Schuster L.N."/>
            <person name="Chinwalla A."/>
            <person name="Delehaunty K."/>
            <person name="Dinkelacker I."/>
            <person name="Fulton L."/>
            <person name="Fulton R."/>
            <person name="Godfrey J."/>
            <person name="Minx P."/>
            <person name="Mitreva M."/>
            <person name="Roeseler W."/>
            <person name="Tian H."/>
            <person name="Witte H."/>
            <person name="Yang S.P."/>
            <person name="Wilson R.K."/>
            <person name="Sommer R.J."/>
        </authorList>
    </citation>
    <scope>NUCLEOTIDE SEQUENCE [LARGE SCALE GENOMIC DNA]</scope>
    <source>
        <strain evidence="3">PS312</strain>
    </source>
</reference>
<evidence type="ECO:0000256" key="1">
    <source>
        <dbReference type="SAM" id="MobiDB-lite"/>
    </source>
</evidence>
<accession>A0A2A6BZB4</accession>
<accession>A0A8R1UXV5</accession>
<dbReference type="AlphaFoldDB" id="A0A2A6BZB4"/>
<name>A0A2A6BZB4_PRIPA</name>
<feature type="region of interest" description="Disordered" evidence="1">
    <location>
        <begin position="1"/>
        <end position="28"/>
    </location>
</feature>
<evidence type="ECO:0000313" key="2">
    <source>
        <dbReference type="EnsemblMetazoa" id="PPA39670.1"/>
    </source>
</evidence>
<dbReference type="Proteomes" id="UP000005239">
    <property type="component" value="Unassembled WGS sequence"/>
</dbReference>
<dbReference type="EnsemblMetazoa" id="PPA39670.1">
    <property type="protein sequence ID" value="PPA39670.1"/>
    <property type="gene ID" value="WBGene00278039"/>
</dbReference>
<keyword evidence="3" id="KW-1185">Reference proteome</keyword>
<gene>
    <name evidence="2" type="primary">WBGene00278039</name>
</gene>